<comment type="caution">
    <text evidence="1">The sequence shown here is derived from an EMBL/GenBank/DDBJ whole genome shotgun (WGS) entry which is preliminary data.</text>
</comment>
<evidence type="ECO:0000313" key="2">
    <source>
        <dbReference type="Proteomes" id="UP001233999"/>
    </source>
</evidence>
<feature type="non-terminal residue" evidence="1">
    <location>
        <position position="1"/>
    </location>
</feature>
<reference evidence="1" key="2">
    <citation type="submission" date="2023-05" db="EMBL/GenBank/DDBJ databases">
        <authorList>
            <person name="Fouks B."/>
        </authorList>
    </citation>
    <scope>NUCLEOTIDE SEQUENCE</scope>
    <source>
        <strain evidence="1">Stay&amp;Tobe</strain>
        <tissue evidence="1">Testes</tissue>
    </source>
</reference>
<accession>A0AAD7ZIL9</accession>
<protein>
    <submittedName>
        <fullName evidence="1">Uncharacterized protein</fullName>
    </submittedName>
</protein>
<proteinExistence type="predicted"/>
<evidence type="ECO:0000313" key="1">
    <source>
        <dbReference type="EMBL" id="KAJ9580568.1"/>
    </source>
</evidence>
<reference evidence="1" key="1">
    <citation type="journal article" date="2023" name="IScience">
        <title>Live-bearing cockroach genome reveals convergent evolutionary mechanisms linked to viviparity in insects and beyond.</title>
        <authorList>
            <person name="Fouks B."/>
            <person name="Harrison M.C."/>
            <person name="Mikhailova A.A."/>
            <person name="Marchal E."/>
            <person name="English S."/>
            <person name="Carruthers M."/>
            <person name="Jennings E.C."/>
            <person name="Chiamaka E.L."/>
            <person name="Frigard R.A."/>
            <person name="Pippel M."/>
            <person name="Attardo G.M."/>
            <person name="Benoit J.B."/>
            <person name="Bornberg-Bauer E."/>
            <person name="Tobe S.S."/>
        </authorList>
    </citation>
    <scope>NUCLEOTIDE SEQUENCE</scope>
    <source>
        <strain evidence="1">Stay&amp;Tobe</strain>
    </source>
</reference>
<organism evidence="1 2">
    <name type="scientific">Diploptera punctata</name>
    <name type="common">Pacific beetle cockroach</name>
    <dbReference type="NCBI Taxonomy" id="6984"/>
    <lineage>
        <taxon>Eukaryota</taxon>
        <taxon>Metazoa</taxon>
        <taxon>Ecdysozoa</taxon>
        <taxon>Arthropoda</taxon>
        <taxon>Hexapoda</taxon>
        <taxon>Insecta</taxon>
        <taxon>Pterygota</taxon>
        <taxon>Neoptera</taxon>
        <taxon>Polyneoptera</taxon>
        <taxon>Dictyoptera</taxon>
        <taxon>Blattodea</taxon>
        <taxon>Blaberoidea</taxon>
        <taxon>Blaberidae</taxon>
        <taxon>Diplopterinae</taxon>
        <taxon>Diploptera</taxon>
    </lineage>
</organism>
<name>A0AAD7ZIL9_DIPPU</name>
<dbReference type="EMBL" id="JASPKZ010008268">
    <property type="protein sequence ID" value="KAJ9580568.1"/>
    <property type="molecule type" value="Genomic_DNA"/>
</dbReference>
<dbReference type="AlphaFoldDB" id="A0AAD7ZIL9"/>
<gene>
    <name evidence="1" type="ORF">L9F63_024254</name>
</gene>
<dbReference type="Proteomes" id="UP001233999">
    <property type="component" value="Unassembled WGS sequence"/>
</dbReference>
<sequence length="51" mass="6026">RIDRNIRKVKDFSFPRFIGGKFCNYMQLGSLEKRVLVTGLTLTLFFYFSDS</sequence>
<feature type="non-terminal residue" evidence="1">
    <location>
        <position position="51"/>
    </location>
</feature>
<keyword evidence="2" id="KW-1185">Reference proteome</keyword>